<keyword evidence="1" id="KW-0479">Metal-binding</keyword>
<dbReference type="eggNOG" id="KOG1845">
    <property type="taxonomic scope" value="Eukaryota"/>
</dbReference>
<keyword evidence="5" id="KW-0472">Membrane</keyword>
<accession>W5K3H9</accession>
<feature type="domain" description="CW-type" evidence="6">
    <location>
        <begin position="137"/>
        <end position="189"/>
    </location>
</feature>
<keyword evidence="8" id="KW-1185">Reference proteome</keyword>
<dbReference type="PANTHER" id="PTHR23336">
    <property type="entry name" value="ZINC FINGER CW-TYPE COILED-COIL DOMAIN PROTEIN 3"/>
    <property type="match status" value="1"/>
</dbReference>
<dbReference type="GO" id="GO:0008270">
    <property type="term" value="F:zinc ion binding"/>
    <property type="evidence" value="ECO:0007669"/>
    <property type="project" value="UniProtKB-KW"/>
</dbReference>
<dbReference type="Ensembl" id="ENSAMXT00000002140.2">
    <property type="protein sequence ID" value="ENSAMXP00000002140.2"/>
    <property type="gene ID" value="ENSAMXG00000002096.2"/>
</dbReference>
<keyword evidence="5" id="KW-0812">Transmembrane</keyword>
<keyword evidence="3" id="KW-0862">Zinc</keyword>
<dbReference type="STRING" id="7994.ENSAMXP00000002140"/>
<dbReference type="Bgee" id="ENSAMXG00000002096">
    <property type="expression patterns" value="Expressed in zone of skin and 14 other cell types or tissues"/>
</dbReference>
<evidence type="ECO:0000259" key="6">
    <source>
        <dbReference type="PROSITE" id="PS51050"/>
    </source>
</evidence>
<dbReference type="HOGENOM" id="CLU_011516_2_0_1"/>
<evidence type="ECO:0000256" key="2">
    <source>
        <dbReference type="ARBA" id="ARBA00022771"/>
    </source>
</evidence>
<evidence type="ECO:0000313" key="7">
    <source>
        <dbReference type="Ensembl" id="ENSAMXP00000002140.2"/>
    </source>
</evidence>
<reference evidence="7" key="3">
    <citation type="submission" date="2025-08" db="UniProtKB">
        <authorList>
            <consortium name="Ensembl"/>
        </authorList>
    </citation>
    <scope>IDENTIFICATION</scope>
</reference>
<dbReference type="InParanoid" id="W5K3H9"/>
<feature type="compositionally biased region" description="Basic and acidic residues" evidence="4">
    <location>
        <begin position="245"/>
        <end position="267"/>
    </location>
</feature>
<feature type="compositionally biased region" description="Basic and acidic residues" evidence="4">
    <location>
        <begin position="299"/>
        <end position="326"/>
    </location>
</feature>
<proteinExistence type="predicted"/>
<dbReference type="Gene3D" id="3.30.40.100">
    <property type="match status" value="1"/>
</dbReference>
<keyword evidence="5" id="KW-1133">Transmembrane helix</keyword>
<dbReference type="GO" id="GO:0005654">
    <property type="term" value="C:nucleoplasm"/>
    <property type="evidence" value="ECO:0007669"/>
    <property type="project" value="TreeGrafter"/>
</dbReference>
<dbReference type="InterPro" id="IPR041006">
    <property type="entry name" value="Morc_S5"/>
</dbReference>
<dbReference type="PROSITE" id="PS51050">
    <property type="entry name" value="ZF_CW"/>
    <property type="match status" value="1"/>
</dbReference>
<dbReference type="AlphaFoldDB" id="W5K3H9"/>
<feature type="compositionally biased region" description="Polar residues" evidence="4">
    <location>
        <begin position="274"/>
        <end position="298"/>
    </location>
</feature>
<dbReference type="Pfam" id="PF17942">
    <property type="entry name" value="Morc6_S5"/>
    <property type="match status" value="1"/>
</dbReference>
<evidence type="ECO:0000256" key="5">
    <source>
        <dbReference type="SAM" id="Phobius"/>
    </source>
</evidence>
<feature type="transmembrane region" description="Helical" evidence="5">
    <location>
        <begin position="210"/>
        <end position="232"/>
    </location>
</feature>
<dbReference type="PANTHER" id="PTHR23336:SF22">
    <property type="entry name" value="MORC FAMILY CW-TYPE ZINC FINGER PROTEIN 4"/>
    <property type="match status" value="1"/>
</dbReference>
<keyword evidence="2" id="KW-0863">Zinc-finger</keyword>
<sequence>MLIVIRGQKVKTQLVSKTLAHRLKDTYKPLFLPRPLKITFGYNTKSKEHYGLMMYHKNRLIKAYERVGCQLKANRTGVGIIGVIECDFLQPTHNKQDFDATDEYRKTLYNVGIKLEDYWKEVHHRLRSTVPVEDIQKRPDQNWVQCNSCLKWRKLPDGIDTDKLPESWFCHMNYDPQFRSCTVEQEQEDSDDEQTRYQNTYKQQCVKKHLLSSFIIKCLIFVMYYLIFVCMCNDSEKKKKLQEDRYRQQVKTERRLSEDQPELRMECNDDAAIDNSTTTEATDLANSSPPDKVSITTQTEREQAVKKEEENSGEQREQNDKKDRGSTKQGAAPAERRTNEGQEASGSIQEPPGDQVRRVTRLENGNGEANQVKSEGDPPLDSLSSESQNLSVLEAQEQQDNLLELLEVASRERDESRAQAQLLTSQVEELQSSLHELTEKMLKKEQCQQSTQTDAKQEEEKEGEGEDKQDYKALRDVSAGVNHLMRELDEKNKAQEDLKNKVSGQIMSYSCMLCCYVSAAAAGPSNQEKLRQKVGRLLVTFVPALDLEQVNYDCDVIDEILNQVVEEIFGATAAS</sequence>
<dbReference type="GeneTree" id="ENSGT00940000166160"/>
<evidence type="ECO:0000256" key="1">
    <source>
        <dbReference type="ARBA" id="ARBA00022723"/>
    </source>
</evidence>
<evidence type="ECO:0000256" key="3">
    <source>
        <dbReference type="ARBA" id="ARBA00022833"/>
    </source>
</evidence>
<organism evidence="7 8">
    <name type="scientific">Astyanax mexicanus</name>
    <name type="common">Blind cave fish</name>
    <name type="synonym">Astyanax fasciatus mexicanus</name>
    <dbReference type="NCBI Taxonomy" id="7994"/>
    <lineage>
        <taxon>Eukaryota</taxon>
        <taxon>Metazoa</taxon>
        <taxon>Chordata</taxon>
        <taxon>Craniata</taxon>
        <taxon>Vertebrata</taxon>
        <taxon>Euteleostomi</taxon>
        <taxon>Actinopterygii</taxon>
        <taxon>Neopterygii</taxon>
        <taxon>Teleostei</taxon>
        <taxon>Ostariophysi</taxon>
        <taxon>Characiformes</taxon>
        <taxon>Characoidei</taxon>
        <taxon>Acestrorhamphidae</taxon>
        <taxon>Acestrorhamphinae</taxon>
        <taxon>Astyanax</taxon>
    </lineage>
</organism>
<evidence type="ECO:0000313" key="8">
    <source>
        <dbReference type="Proteomes" id="UP000018467"/>
    </source>
</evidence>
<reference evidence="8" key="2">
    <citation type="journal article" date="2014" name="Nat. Commun.">
        <title>The cavefish genome reveals candidate genes for eye loss.</title>
        <authorList>
            <person name="McGaugh S.E."/>
            <person name="Gross J.B."/>
            <person name="Aken B."/>
            <person name="Blin M."/>
            <person name="Borowsky R."/>
            <person name="Chalopin D."/>
            <person name="Hinaux H."/>
            <person name="Jeffery W.R."/>
            <person name="Keene A."/>
            <person name="Ma L."/>
            <person name="Minx P."/>
            <person name="Murphy D."/>
            <person name="O'Quin K.E."/>
            <person name="Retaux S."/>
            <person name="Rohner N."/>
            <person name="Searle S.M."/>
            <person name="Stahl B.A."/>
            <person name="Tabin C."/>
            <person name="Volff J.N."/>
            <person name="Yoshizawa M."/>
            <person name="Warren W.C."/>
        </authorList>
    </citation>
    <scope>NUCLEOTIDE SEQUENCE [LARGE SCALE GENOMIC DNA]</scope>
    <source>
        <strain evidence="8">female</strain>
    </source>
</reference>
<feature type="region of interest" description="Disordered" evidence="4">
    <location>
        <begin position="442"/>
        <end position="468"/>
    </location>
</feature>
<feature type="region of interest" description="Disordered" evidence="4">
    <location>
        <begin position="245"/>
        <end position="386"/>
    </location>
</feature>
<dbReference type="InterPro" id="IPR045261">
    <property type="entry name" value="MORC_ATPase"/>
</dbReference>
<name>W5K3H9_ASTMX</name>
<reference evidence="8" key="1">
    <citation type="submission" date="2013-03" db="EMBL/GenBank/DDBJ databases">
        <authorList>
            <person name="Jeffery W."/>
            <person name="Warren W."/>
            <person name="Wilson R.K."/>
        </authorList>
    </citation>
    <scope>NUCLEOTIDE SEQUENCE</scope>
    <source>
        <strain evidence="8">female</strain>
    </source>
</reference>
<reference evidence="7" key="4">
    <citation type="submission" date="2025-09" db="UniProtKB">
        <authorList>
            <consortium name="Ensembl"/>
        </authorList>
    </citation>
    <scope>IDENTIFICATION</scope>
</reference>
<dbReference type="Pfam" id="PF07496">
    <property type="entry name" value="zf-CW"/>
    <property type="match status" value="1"/>
</dbReference>
<dbReference type="Proteomes" id="UP000018467">
    <property type="component" value="Unassembled WGS sequence"/>
</dbReference>
<dbReference type="InterPro" id="IPR011124">
    <property type="entry name" value="Znf_CW"/>
</dbReference>
<dbReference type="GO" id="GO:0016887">
    <property type="term" value="F:ATP hydrolysis activity"/>
    <property type="evidence" value="ECO:0007669"/>
    <property type="project" value="InterPro"/>
</dbReference>
<protein>
    <recommendedName>
        <fullName evidence="6">CW-type domain-containing protein</fullName>
    </recommendedName>
</protein>
<evidence type="ECO:0000256" key="4">
    <source>
        <dbReference type="SAM" id="MobiDB-lite"/>
    </source>
</evidence>